<dbReference type="InterPro" id="IPR002828">
    <property type="entry name" value="SurE-like_Pase/nucleotidase"/>
</dbReference>
<keyword evidence="10" id="KW-1185">Reference proteome</keyword>
<proteinExistence type="inferred from homology"/>
<dbReference type="AlphaFoldDB" id="A0A8J3ZZC5"/>
<keyword evidence="5" id="KW-0479">Metal-binding</keyword>
<evidence type="ECO:0000256" key="1">
    <source>
        <dbReference type="ARBA" id="ARBA00000815"/>
    </source>
</evidence>
<evidence type="ECO:0000256" key="4">
    <source>
        <dbReference type="ARBA" id="ARBA00022490"/>
    </source>
</evidence>
<name>A0A8J3ZZC5_9ACTN</name>
<evidence type="ECO:0000313" key="10">
    <source>
        <dbReference type="Proteomes" id="UP000635606"/>
    </source>
</evidence>
<dbReference type="SUPFAM" id="SSF64167">
    <property type="entry name" value="SurE-like"/>
    <property type="match status" value="1"/>
</dbReference>
<dbReference type="Proteomes" id="UP000635606">
    <property type="component" value="Unassembled WGS sequence"/>
</dbReference>
<dbReference type="PANTHER" id="PTHR30457:SF12">
    <property type="entry name" value="5'_3'-NUCLEOTIDASE SURE"/>
    <property type="match status" value="1"/>
</dbReference>
<dbReference type="Pfam" id="PF01975">
    <property type="entry name" value="SurE"/>
    <property type="match status" value="1"/>
</dbReference>
<reference evidence="9" key="1">
    <citation type="submission" date="2021-01" db="EMBL/GenBank/DDBJ databases">
        <title>Whole genome shotgun sequence of Virgisporangium ochraceum NBRC 16418.</title>
        <authorList>
            <person name="Komaki H."/>
            <person name="Tamura T."/>
        </authorList>
    </citation>
    <scope>NUCLEOTIDE SEQUENCE</scope>
    <source>
        <strain evidence="9">NBRC 16418</strain>
    </source>
</reference>
<dbReference type="GO" id="GO:0000166">
    <property type="term" value="F:nucleotide binding"/>
    <property type="evidence" value="ECO:0007669"/>
    <property type="project" value="UniProtKB-KW"/>
</dbReference>
<dbReference type="GO" id="GO:0008253">
    <property type="term" value="F:5'-nucleotidase activity"/>
    <property type="evidence" value="ECO:0007669"/>
    <property type="project" value="UniProtKB-EC"/>
</dbReference>
<protein>
    <recommendedName>
        <fullName evidence="3">5'-nucleotidase</fullName>
        <ecNumber evidence="3">3.1.3.5</ecNumber>
    </recommendedName>
</protein>
<dbReference type="Gene3D" id="3.40.1210.10">
    <property type="entry name" value="Survival protein SurE-like phosphatase/nucleotidase"/>
    <property type="match status" value="1"/>
</dbReference>
<sequence length="266" mass="26394">MRVLITNDDGVRAPGIRHLARAVAAAGYDVVVAAPRVEASGSSAALTAVAEDGRVVVEKHDLGFGVAASPAYIVVLANLGAFGDPPDLVLSGINRGANAGHAVLHSGTVGAVLTAAASGRSGLAVSLDVLTPAMTSASSGGAAIAALDAMDDEARNWSTAADLAVTLLPQLAESPAGTVFNLNVPDVEPGKLAGVRQGSLASFGQVQVAIAESGEGFVRTSVEESGGRSEPGTDLALLADGYASVTPIRAVGEDPGLVIDLARADA</sequence>
<comment type="catalytic activity">
    <reaction evidence="1">
        <text>a ribonucleoside 5'-phosphate + H2O = a ribonucleoside + phosphate</text>
        <dbReference type="Rhea" id="RHEA:12484"/>
        <dbReference type="ChEBI" id="CHEBI:15377"/>
        <dbReference type="ChEBI" id="CHEBI:18254"/>
        <dbReference type="ChEBI" id="CHEBI:43474"/>
        <dbReference type="ChEBI" id="CHEBI:58043"/>
        <dbReference type="EC" id="3.1.3.5"/>
    </reaction>
</comment>
<dbReference type="GO" id="GO:0008254">
    <property type="term" value="F:3'-nucleotidase activity"/>
    <property type="evidence" value="ECO:0007669"/>
    <property type="project" value="TreeGrafter"/>
</dbReference>
<keyword evidence="4" id="KW-0963">Cytoplasm</keyword>
<evidence type="ECO:0000256" key="3">
    <source>
        <dbReference type="ARBA" id="ARBA00012643"/>
    </source>
</evidence>
<evidence type="ECO:0000256" key="7">
    <source>
        <dbReference type="ARBA" id="ARBA00022801"/>
    </source>
</evidence>
<keyword evidence="6" id="KW-0547">Nucleotide-binding</keyword>
<dbReference type="InterPro" id="IPR036523">
    <property type="entry name" value="SurE-like_sf"/>
</dbReference>
<evidence type="ECO:0000313" key="9">
    <source>
        <dbReference type="EMBL" id="GIJ70131.1"/>
    </source>
</evidence>
<dbReference type="GO" id="GO:0046872">
    <property type="term" value="F:metal ion binding"/>
    <property type="evidence" value="ECO:0007669"/>
    <property type="project" value="UniProtKB-KW"/>
</dbReference>
<feature type="domain" description="Survival protein SurE-like phosphatase/nucleotidase" evidence="8">
    <location>
        <begin position="3"/>
        <end position="197"/>
    </location>
</feature>
<evidence type="ECO:0000256" key="6">
    <source>
        <dbReference type="ARBA" id="ARBA00022741"/>
    </source>
</evidence>
<comment type="similarity">
    <text evidence="2">Belongs to the SurE nucleotidase family.</text>
</comment>
<keyword evidence="7" id="KW-0378">Hydrolase</keyword>
<evidence type="ECO:0000259" key="8">
    <source>
        <dbReference type="Pfam" id="PF01975"/>
    </source>
</evidence>
<accession>A0A8J3ZZC5</accession>
<dbReference type="GO" id="GO:0004309">
    <property type="term" value="F:exopolyphosphatase activity"/>
    <property type="evidence" value="ECO:0007669"/>
    <property type="project" value="TreeGrafter"/>
</dbReference>
<gene>
    <name evidence="9" type="primary">surE_2</name>
    <name evidence="9" type="ORF">Voc01_050480</name>
</gene>
<organism evidence="9 10">
    <name type="scientific">Virgisporangium ochraceum</name>
    <dbReference type="NCBI Taxonomy" id="65505"/>
    <lineage>
        <taxon>Bacteria</taxon>
        <taxon>Bacillati</taxon>
        <taxon>Actinomycetota</taxon>
        <taxon>Actinomycetes</taxon>
        <taxon>Micromonosporales</taxon>
        <taxon>Micromonosporaceae</taxon>
        <taxon>Virgisporangium</taxon>
    </lineage>
</organism>
<evidence type="ECO:0000256" key="5">
    <source>
        <dbReference type="ARBA" id="ARBA00022723"/>
    </source>
</evidence>
<evidence type="ECO:0000256" key="2">
    <source>
        <dbReference type="ARBA" id="ARBA00011062"/>
    </source>
</evidence>
<comment type="caution">
    <text evidence="9">The sequence shown here is derived from an EMBL/GenBank/DDBJ whole genome shotgun (WGS) entry which is preliminary data.</text>
</comment>
<dbReference type="PANTHER" id="PTHR30457">
    <property type="entry name" value="5'-NUCLEOTIDASE SURE"/>
    <property type="match status" value="1"/>
</dbReference>
<dbReference type="RefSeq" id="WP_203930041.1">
    <property type="nucleotide sequence ID" value="NZ_BOPH01000073.1"/>
</dbReference>
<dbReference type="InterPro" id="IPR030048">
    <property type="entry name" value="SurE"/>
</dbReference>
<dbReference type="EMBL" id="BOPH01000073">
    <property type="protein sequence ID" value="GIJ70131.1"/>
    <property type="molecule type" value="Genomic_DNA"/>
</dbReference>
<dbReference type="EC" id="3.1.3.5" evidence="3"/>